<dbReference type="EMBL" id="ACIJ02000022">
    <property type="protein sequence ID" value="EEX71159.1"/>
    <property type="molecule type" value="Genomic_DNA"/>
</dbReference>
<comment type="caution">
    <text evidence="1">The sequence shown here is derived from an EMBL/GenBank/DDBJ whole genome shotgun (WGS) entry which is preliminary data.</text>
</comment>
<gene>
    <name evidence="1" type="ORF">GCWU000325_01901</name>
</gene>
<keyword evidence="2" id="KW-1185">Reference proteome</keyword>
<evidence type="ECO:0000313" key="1">
    <source>
        <dbReference type="EMBL" id="EEX71159.1"/>
    </source>
</evidence>
<reference evidence="1" key="1">
    <citation type="submission" date="2009-09" db="EMBL/GenBank/DDBJ databases">
        <authorList>
            <person name="Weinstock G."/>
            <person name="Sodergren E."/>
            <person name="Clifton S."/>
            <person name="Fulton L."/>
            <person name="Fulton B."/>
            <person name="Courtney L."/>
            <person name="Fronick C."/>
            <person name="Harrison M."/>
            <person name="Strong C."/>
            <person name="Farmer C."/>
            <person name="Delahaunty K."/>
            <person name="Markovic C."/>
            <person name="Hall O."/>
            <person name="Minx P."/>
            <person name="Tomlinson C."/>
            <person name="Mitreva M."/>
            <person name="Nelson J."/>
            <person name="Hou S."/>
            <person name="Wollam A."/>
            <person name="Pepin K.H."/>
            <person name="Johnson M."/>
            <person name="Bhonagiri V."/>
            <person name="Nash W.E."/>
            <person name="Warren W."/>
            <person name="Chinwalla A."/>
            <person name="Mardis E.R."/>
            <person name="Wilson R.K."/>
        </authorList>
    </citation>
    <scope>NUCLEOTIDE SEQUENCE [LARGE SCALE GENOMIC DNA]</scope>
    <source>
        <strain evidence="1">ATCC 51259</strain>
    </source>
</reference>
<dbReference type="Proteomes" id="UP000003460">
    <property type="component" value="Unassembled WGS sequence"/>
</dbReference>
<organism evidence="1 2">
    <name type="scientific">Alloprevotella tannerae ATCC 51259</name>
    <dbReference type="NCBI Taxonomy" id="626522"/>
    <lineage>
        <taxon>Bacteria</taxon>
        <taxon>Pseudomonadati</taxon>
        <taxon>Bacteroidota</taxon>
        <taxon>Bacteroidia</taxon>
        <taxon>Bacteroidales</taxon>
        <taxon>Prevotellaceae</taxon>
        <taxon>Alloprevotella</taxon>
    </lineage>
</organism>
<protein>
    <submittedName>
        <fullName evidence="1">Uncharacterized protein</fullName>
    </submittedName>
</protein>
<accession>C9LI43</accession>
<name>C9LI43_9BACT</name>
<dbReference type="HOGENOM" id="CLU_3237885_0_0_10"/>
<sequence length="43" mass="5139">MNKRLAEKNSAWFDIVLKVQINGKCITRLWLKFVLSFYCFNSL</sequence>
<proteinExistence type="predicted"/>
<evidence type="ECO:0000313" key="2">
    <source>
        <dbReference type="Proteomes" id="UP000003460"/>
    </source>
</evidence>
<dbReference type="AlphaFoldDB" id="C9LI43"/>